<evidence type="ECO:0000313" key="4">
    <source>
        <dbReference type="Proteomes" id="UP000317378"/>
    </source>
</evidence>
<keyword evidence="4" id="KW-1185">Reference proteome</keyword>
<protein>
    <submittedName>
        <fullName evidence="3">Uncharacterized protein</fullName>
    </submittedName>
</protein>
<dbReference type="AlphaFoldDB" id="A0A505DFF0"/>
<accession>A0A505DFF0</accession>
<sequence length="84" mass="8689">MAIRWLPPESRGWSVAVVVVVAVVVLVVVVVVAAVVVVAGVVVVVVVIGSVIGWRAGPRPAARRPGTRPCRPVPPGRRTAPSGR</sequence>
<dbReference type="EMBL" id="VCHX02000161">
    <property type="protein sequence ID" value="TPQ19298.1"/>
    <property type="molecule type" value="Genomic_DNA"/>
</dbReference>
<evidence type="ECO:0000256" key="2">
    <source>
        <dbReference type="SAM" id="Phobius"/>
    </source>
</evidence>
<reference evidence="3 4" key="1">
    <citation type="submission" date="2019-06" db="EMBL/GenBank/DDBJ databases">
        <title>Streptomyces sporangiiformans sp. nov., a novel actinomycete isolated from soil in Mount Song.</title>
        <authorList>
            <person name="Han L."/>
        </authorList>
    </citation>
    <scope>NUCLEOTIDE SEQUENCE [LARGE SCALE GENOMIC DNA]</scope>
    <source>
        <strain evidence="3 4">NEAU-SSA 1</strain>
    </source>
</reference>
<name>A0A505DFF0_9ACTN</name>
<keyword evidence="2" id="KW-0472">Membrane</keyword>
<evidence type="ECO:0000313" key="3">
    <source>
        <dbReference type="EMBL" id="TPQ19298.1"/>
    </source>
</evidence>
<organism evidence="3 4">
    <name type="scientific">Streptomyces sporangiiformans</name>
    <dbReference type="NCBI Taxonomy" id="2315329"/>
    <lineage>
        <taxon>Bacteria</taxon>
        <taxon>Bacillati</taxon>
        <taxon>Actinomycetota</taxon>
        <taxon>Actinomycetes</taxon>
        <taxon>Kitasatosporales</taxon>
        <taxon>Streptomycetaceae</taxon>
        <taxon>Streptomyces</taxon>
    </lineage>
</organism>
<keyword evidence="2" id="KW-0812">Transmembrane</keyword>
<feature type="region of interest" description="Disordered" evidence="1">
    <location>
        <begin position="58"/>
        <end position="84"/>
    </location>
</feature>
<comment type="caution">
    <text evidence="3">The sequence shown here is derived from an EMBL/GenBank/DDBJ whole genome shotgun (WGS) entry which is preliminary data.</text>
</comment>
<dbReference type="Proteomes" id="UP000317378">
    <property type="component" value="Unassembled WGS sequence"/>
</dbReference>
<proteinExistence type="predicted"/>
<feature type="transmembrane region" description="Helical" evidence="2">
    <location>
        <begin position="36"/>
        <end position="54"/>
    </location>
</feature>
<feature type="transmembrane region" description="Helical" evidence="2">
    <location>
        <begin position="12"/>
        <end position="30"/>
    </location>
</feature>
<evidence type="ECO:0000256" key="1">
    <source>
        <dbReference type="SAM" id="MobiDB-lite"/>
    </source>
</evidence>
<gene>
    <name evidence="3" type="ORF">FGD71_026430</name>
</gene>
<keyword evidence="2" id="KW-1133">Transmembrane helix</keyword>